<organism evidence="3 4">
    <name type="scientific">Brevibacillus borstelensis AK1</name>
    <dbReference type="NCBI Taxonomy" id="1300222"/>
    <lineage>
        <taxon>Bacteria</taxon>
        <taxon>Bacillati</taxon>
        <taxon>Bacillota</taxon>
        <taxon>Bacilli</taxon>
        <taxon>Bacillales</taxon>
        <taxon>Paenibacillaceae</taxon>
        <taxon>Brevibacillus</taxon>
    </lineage>
</organism>
<dbReference type="Gene3D" id="3.40.630.30">
    <property type="match status" value="1"/>
</dbReference>
<dbReference type="RefSeq" id="WP_003389924.1">
    <property type="nucleotide sequence ID" value="NZ_APBN01000008.1"/>
</dbReference>
<accession>M8E7M7</accession>
<sequence length="161" mass="18297">MNKPLLKLSLIESNEERKAYRSLLLLADDWAEAVDQYMYEGELYIAQDQQDQVLGVCLMHALSPEEAEIKNLAVRPEFRGQGVGKAIIEELCSRFASKGFSRIIVGTANSSIDNLAFYQKAGFRMTEIRKDFFCSYPEPVIENGIRAWDMVMFERPLSASC</sequence>
<dbReference type="PATRIC" id="fig|1300222.3.peg.3764"/>
<proteinExistence type="predicted"/>
<dbReference type="OrthoDB" id="162775at2"/>
<dbReference type="SUPFAM" id="SSF55729">
    <property type="entry name" value="Acyl-CoA N-acyltransferases (Nat)"/>
    <property type="match status" value="1"/>
</dbReference>
<name>M8E7M7_9BACL</name>
<dbReference type="Pfam" id="PF00583">
    <property type="entry name" value="Acetyltransf_1"/>
    <property type="match status" value="1"/>
</dbReference>
<reference evidence="3 4" key="1">
    <citation type="submission" date="2013-03" db="EMBL/GenBank/DDBJ databases">
        <title>Assembly of a new bacterial strain Brevibacillus borstelensis AK1.</title>
        <authorList>
            <person name="Rajan I."/>
            <person name="PoliReddy D."/>
            <person name="Sugumar T."/>
            <person name="Rathinam K."/>
            <person name="Alqarawi S."/>
            <person name="Khalil A.B."/>
            <person name="Sivakumar N."/>
        </authorList>
    </citation>
    <scope>NUCLEOTIDE SEQUENCE [LARGE SCALE GENOMIC DNA]</scope>
    <source>
        <strain evidence="3 4">AK1</strain>
    </source>
</reference>
<dbReference type="InterPro" id="IPR000182">
    <property type="entry name" value="GNAT_dom"/>
</dbReference>
<dbReference type="GO" id="GO:0008080">
    <property type="term" value="F:N-acetyltransferase activity"/>
    <property type="evidence" value="ECO:0007669"/>
    <property type="project" value="InterPro"/>
</dbReference>
<evidence type="ECO:0000313" key="3">
    <source>
        <dbReference type="EMBL" id="EMT51460.1"/>
    </source>
</evidence>
<evidence type="ECO:0000259" key="2">
    <source>
        <dbReference type="PROSITE" id="PS51186"/>
    </source>
</evidence>
<feature type="domain" description="N-acetyltransferase" evidence="2">
    <location>
        <begin position="9"/>
        <end position="155"/>
    </location>
</feature>
<evidence type="ECO:0000256" key="1">
    <source>
        <dbReference type="ARBA" id="ARBA00022679"/>
    </source>
</evidence>
<keyword evidence="1 3" id="KW-0808">Transferase</keyword>
<dbReference type="EMBL" id="APBN01000008">
    <property type="protein sequence ID" value="EMT51460.1"/>
    <property type="molecule type" value="Genomic_DNA"/>
</dbReference>
<dbReference type="PANTHER" id="PTHR13947:SF37">
    <property type="entry name" value="LD18367P"/>
    <property type="match status" value="1"/>
</dbReference>
<dbReference type="Proteomes" id="UP000012081">
    <property type="component" value="Unassembled WGS sequence"/>
</dbReference>
<dbReference type="InterPro" id="IPR050769">
    <property type="entry name" value="NAT_camello-type"/>
</dbReference>
<gene>
    <name evidence="3" type="ORF">I532_17943</name>
</gene>
<dbReference type="CDD" id="cd04301">
    <property type="entry name" value="NAT_SF"/>
    <property type="match status" value="1"/>
</dbReference>
<dbReference type="PROSITE" id="PS51186">
    <property type="entry name" value="GNAT"/>
    <property type="match status" value="1"/>
</dbReference>
<dbReference type="InterPro" id="IPR016181">
    <property type="entry name" value="Acyl_CoA_acyltransferase"/>
</dbReference>
<evidence type="ECO:0000313" key="4">
    <source>
        <dbReference type="Proteomes" id="UP000012081"/>
    </source>
</evidence>
<dbReference type="AlphaFoldDB" id="M8E7M7"/>
<protein>
    <submittedName>
        <fullName evidence="3">GNAT family acetyltransferase</fullName>
    </submittedName>
</protein>
<comment type="caution">
    <text evidence="3">The sequence shown here is derived from an EMBL/GenBank/DDBJ whole genome shotgun (WGS) entry which is preliminary data.</text>
</comment>
<dbReference type="STRING" id="1300222.I532_17943"/>
<keyword evidence="4" id="KW-1185">Reference proteome</keyword>
<dbReference type="PANTHER" id="PTHR13947">
    <property type="entry name" value="GNAT FAMILY N-ACETYLTRANSFERASE"/>
    <property type="match status" value="1"/>
</dbReference>